<dbReference type="Proteomes" id="UP000013996">
    <property type="component" value="Unassembled WGS sequence"/>
</dbReference>
<feature type="domain" description="HNH nuclease" evidence="1">
    <location>
        <begin position="121"/>
        <end position="187"/>
    </location>
</feature>
<dbReference type="STRING" id="1249483.LEP1GSC202_0342"/>
<keyword evidence="2" id="KW-0255">Endonuclease</keyword>
<sequence length="228" mass="26619">MTLKNLLEWIENKMSMSEIYQPLIIEHLLENNGKATKRDLAILLSISDSSLIEYYSKVLMNWPYKTLSKHKIINYDKKKQEFTLNTHLNDSLLINIIRSKCKSKIKEWLSNKKKELKQSQSIRYEVLSESNQKCALCGIDSSISNIDIDHIVPKSRADKNGNIIKDGIKMNVNDKRNLQALCYVCNRGKRNLDDQDFRKSSKKLVRDKVPELILQTVTCPHFQYQWIS</sequence>
<name>A0A5E8HDH7_9LEPT</name>
<protein>
    <submittedName>
        <fullName evidence="2">HNH endonuclease domain protein</fullName>
    </submittedName>
</protein>
<evidence type="ECO:0000259" key="1">
    <source>
        <dbReference type="SMART" id="SM00507"/>
    </source>
</evidence>
<dbReference type="InterPro" id="IPR002711">
    <property type="entry name" value="HNH"/>
</dbReference>
<gene>
    <name evidence="2" type="ORF">LEP1GSC202_0342</name>
</gene>
<dbReference type="CDD" id="cd00085">
    <property type="entry name" value="HNHc"/>
    <property type="match status" value="1"/>
</dbReference>
<evidence type="ECO:0000313" key="3">
    <source>
        <dbReference type="Proteomes" id="UP000013996"/>
    </source>
</evidence>
<keyword evidence="2" id="KW-0378">Hydrolase</keyword>
<dbReference type="OrthoDB" id="9784774at2"/>
<comment type="caution">
    <text evidence="2">The sequence shown here is derived from an EMBL/GenBank/DDBJ whole genome shotgun (WGS) entry which is preliminary data.</text>
</comment>
<keyword evidence="2" id="KW-0540">Nuclease</keyword>
<dbReference type="AlphaFoldDB" id="A0A5E8HDH7"/>
<accession>A0A5E8HDH7</accession>
<reference evidence="2 3" key="1">
    <citation type="submission" date="2013-04" db="EMBL/GenBank/DDBJ databases">
        <authorList>
            <person name="Harkins D.M."/>
            <person name="Durkin A.S."/>
            <person name="Brinkac L.M."/>
            <person name="Haft D.H."/>
            <person name="Selengut J.D."/>
            <person name="Sanka R."/>
            <person name="DePew J."/>
            <person name="Purushe J."/>
            <person name="Hartskeerl R.A."/>
            <person name="Ahmed A."/>
            <person name="van der Linden H."/>
            <person name="Goris M.G.A."/>
            <person name="Vinetz J.M."/>
            <person name="Sutton G.G."/>
            <person name="Nierman W.C."/>
            <person name="Fouts D.E."/>
        </authorList>
    </citation>
    <scope>NUCLEOTIDE SEQUENCE [LARGE SCALE GENOMIC DNA]</scope>
    <source>
        <strain evidence="2 3">Sao Paulo</strain>
    </source>
</reference>
<proteinExistence type="predicted"/>
<dbReference type="GO" id="GO:0008270">
    <property type="term" value="F:zinc ion binding"/>
    <property type="evidence" value="ECO:0007669"/>
    <property type="project" value="InterPro"/>
</dbReference>
<evidence type="ECO:0000313" key="2">
    <source>
        <dbReference type="EMBL" id="EOQ88550.1"/>
    </source>
</evidence>
<dbReference type="Pfam" id="PF01844">
    <property type="entry name" value="HNH"/>
    <property type="match status" value="1"/>
</dbReference>
<dbReference type="GO" id="GO:0004519">
    <property type="term" value="F:endonuclease activity"/>
    <property type="evidence" value="ECO:0007669"/>
    <property type="project" value="UniProtKB-KW"/>
</dbReference>
<dbReference type="InterPro" id="IPR003615">
    <property type="entry name" value="HNH_nuc"/>
</dbReference>
<dbReference type="SMART" id="SM00507">
    <property type="entry name" value="HNHc"/>
    <property type="match status" value="1"/>
</dbReference>
<dbReference type="Gene3D" id="1.10.30.50">
    <property type="match status" value="1"/>
</dbReference>
<organism evidence="2 3">
    <name type="scientific">Leptospira yanagawae serovar Saopaulo str. Sao Paulo = ATCC 700523</name>
    <dbReference type="NCBI Taxonomy" id="1249483"/>
    <lineage>
        <taxon>Bacteria</taxon>
        <taxon>Pseudomonadati</taxon>
        <taxon>Spirochaetota</taxon>
        <taxon>Spirochaetia</taxon>
        <taxon>Leptospirales</taxon>
        <taxon>Leptospiraceae</taxon>
        <taxon>Leptospira</taxon>
    </lineage>
</organism>
<dbReference type="EMBL" id="AOGX02000018">
    <property type="protein sequence ID" value="EOQ88550.1"/>
    <property type="molecule type" value="Genomic_DNA"/>
</dbReference>
<dbReference type="GO" id="GO:0003676">
    <property type="term" value="F:nucleic acid binding"/>
    <property type="evidence" value="ECO:0007669"/>
    <property type="project" value="InterPro"/>
</dbReference>